<sequence>MGGGCPAPATGNGEPPAPTRLPQSGIRARRADVAVVDRPDRPDRFDRLGGDEARRPFPAPTRPPRTASHRPGRRGPADATGPGRRGERGGPARYGRGSM</sequence>
<gene>
    <name evidence="2" type="ORF">GCM10010389_33390</name>
</gene>
<organism evidence="2 3">
    <name type="scientific">Streptomyces echinoruber</name>
    <dbReference type="NCBI Taxonomy" id="68898"/>
    <lineage>
        <taxon>Bacteria</taxon>
        <taxon>Bacillati</taxon>
        <taxon>Actinomycetota</taxon>
        <taxon>Actinomycetes</taxon>
        <taxon>Kitasatosporales</taxon>
        <taxon>Streptomycetaceae</taxon>
        <taxon>Streptomyces</taxon>
    </lineage>
</organism>
<dbReference type="EMBL" id="BMWH01000012">
    <property type="protein sequence ID" value="GGZ92120.1"/>
    <property type="molecule type" value="Genomic_DNA"/>
</dbReference>
<evidence type="ECO:0000256" key="1">
    <source>
        <dbReference type="SAM" id="MobiDB-lite"/>
    </source>
</evidence>
<reference evidence="2" key="2">
    <citation type="submission" date="2020-09" db="EMBL/GenBank/DDBJ databases">
        <authorList>
            <person name="Sun Q."/>
            <person name="Ohkuma M."/>
        </authorList>
    </citation>
    <scope>NUCLEOTIDE SEQUENCE</scope>
    <source>
        <strain evidence="2">JCM 5016</strain>
    </source>
</reference>
<protein>
    <submittedName>
        <fullName evidence="2">Uncharacterized protein</fullName>
    </submittedName>
</protein>
<proteinExistence type="predicted"/>
<dbReference type="Proteomes" id="UP000623010">
    <property type="component" value="Unassembled WGS sequence"/>
</dbReference>
<reference evidence="2" key="1">
    <citation type="journal article" date="2014" name="Int. J. Syst. Evol. Microbiol.">
        <title>Complete genome sequence of Corynebacterium casei LMG S-19264T (=DSM 44701T), isolated from a smear-ripened cheese.</title>
        <authorList>
            <consortium name="US DOE Joint Genome Institute (JGI-PGF)"/>
            <person name="Walter F."/>
            <person name="Albersmeier A."/>
            <person name="Kalinowski J."/>
            <person name="Ruckert C."/>
        </authorList>
    </citation>
    <scope>NUCLEOTIDE SEQUENCE</scope>
    <source>
        <strain evidence="2">JCM 5016</strain>
    </source>
</reference>
<name>A0A918VE21_9ACTN</name>
<comment type="caution">
    <text evidence="2">The sequence shown here is derived from an EMBL/GenBank/DDBJ whole genome shotgun (WGS) entry which is preliminary data.</text>
</comment>
<evidence type="ECO:0000313" key="3">
    <source>
        <dbReference type="Proteomes" id="UP000623010"/>
    </source>
</evidence>
<keyword evidence="3" id="KW-1185">Reference proteome</keyword>
<evidence type="ECO:0000313" key="2">
    <source>
        <dbReference type="EMBL" id="GGZ92120.1"/>
    </source>
</evidence>
<dbReference type="AlphaFoldDB" id="A0A918VE21"/>
<accession>A0A918VE21</accession>
<feature type="region of interest" description="Disordered" evidence="1">
    <location>
        <begin position="1"/>
        <end position="99"/>
    </location>
</feature>
<feature type="compositionally biased region" description="Basic and acidic residues" evidence="1">
    <location>
        <begin position="29"/>
        <end position="55"/>
    </location>
</feature>